<protein>
    <submittedName>
        <fullName evidence="1">Uncharacterized protein</fullName>
    </submittedName>
</protein>
<keyword evidence="2" id="KW-1185">Reference proteome</keyword>
<organism evidence="1 2">
    <name type="scientific">Gossypium stocksii</name>
    <dbReference type="NCBI Taxonomy" id="47602"/>
    <lineage>
        <taxon>Eukaryota</taxon>
        <taxon>Viridiplantae</taxon>
        <taxon>Streptophyta</taxon>
        <taxon>Embryophyta</taxon>
        <taxon>Tracheophyta</taxon>
        <taxon>Spermatophyta</taxon>
        <taxon>Magnoliopsida</taxon>
        <taxon>eudicotyledons</taxon>
        <taxon>Gunneridae</taxon>
        <taxon>Pentapetalae</taxon>
        <taxon>rosids</taxon>
        <taxon>malvids</taxon>
        <taxon>Malvales</taxon>
        <taxon>Malvaceae</taxon>
        <taxon>Malvoideae</taxon>
        <taxon>Gossypium</taxon>
    </lineage>
</organism>
<reference evidence="1 2" key="1">
    <citation type="journal article" date="2021" name="Plant Biotechnol. J.">
        <title>Multi-omics assisted identification of the key and species-specific regulatory components of drought-tolerant mechanisms in Gossypium stocksii.</title>
        <authorList>
            <person name="Yu D."/>
            <person name="Ke L."/>
            <person name="Zhang D."/>
            <person name="Wu Y."/>
            <person name="Sun Y."/>
            <person name="Mei J."/>
            <person name="Sun J."/>
            <person name="Sun Y."/>
        </authorList>
    </citation>
    <scope>NUCLEOTIDE SEQUENCE [LARGE SCALE GENOMIC DNA]</scope>
    <source>
        <strain evidence="2">cv. E1</strain>
        <tissue evidence="1">Leaf</tissue>
    </source>
</reference>
<dbReference type="Proteomes" id="UP000828251">
    <property type="component" value="Unassembled WGS sequence"/>
</dbReference>
<sequence length="85" mass="9501">MGVSDEELIGTKLKSSMSILIGLKDKEISRNPIEIPDGPMARARSKKLKEALGLIQEVWAEHGKSNFYWTQDNDPIPCNVLHVIV</sequence>
<dbReference type="EMBL" id="JAIQCV010000003">
    <property type="protein sequence ID" value="KAH1114180.1"/>
    <property type="molecule type" value="Genomic_DNA"/>
</dbReference>
<evidence type="ECO:0000313" key="2">
    <source>
        <dbReference type="Proteomes" id="UP000828251"/>
    </source>
</evidence>
<proteinExistence type="predicted"/>
<dbReference type="AlphaFoldDB" id="A0A9D4AFP8"/>
<evidence type="ECO:0000313" key="1">
    <source>
        <dbReference type="EMBL" id="KAH1114180.1"/>
    </source>
</evidence>
<gene>
    <name evidence="1" type="ORF">J1N35_007558</name>
</gene>
<name>A0A9D4AFP8_9ROSI</name>
<dbReference type="OrthoDB" id="912587at2759"/>
<accession>A0A9D4AFP8</accession>
<comment type="caution">
    <text evidence="1">The sequence shown here is derived from an EMBL/GenBank/DDBJ whole genome shotgun (WGS) entry which is preliminary data.</text>
</comment>